<proteinExistence type="predicted"/>
<sequence>MAPNDFPSLEPAFTARLYPSPDFQIGSTGNGQVLSVVPIKSGTIKSEPGFETSLDAEMVFGADYVRMVPDQSHVTINVSAILKNIDGALLTYSYKGIIGVNEEFMAVFTGSPDAKTTSYGNAISHVKFEAAGDDLRGLNTGLFIGSAHFVVENGSFFIETKISKIVHKQV</sequence>
<name>A0ACC1SWE8_9HYPO</name>
<evidence type="ECO:0000313" key="1">
    <source>
        <dbReference type="EMBL" id="KAJ3547723.1"/>
    </source>
</evidence>
<gene>
    <name evidence="1" type="ORF">NM208_g1360</name>
</gene>
<dbReference type="Proteomes" id="UP001148629">
    <property type="component" value="Unassembled WGS sequence"/>
</dbReference>
<reference evidence="1" key="1">
    <citation type="submission" date="2022-08" db="EMBL/GenBank/DDBJ databases">
        <title>Genome Sequence of Fusarium decemcellulare.</title>
        <authorList>
            <person name="Buettner E."/>
        </authorList>
    </citation>
    <scope>NUCLEOTIDE SEQUENCE</scope>
    <source>
        <strain evidence="1">Babe19</strain>
    </source>
</reference>
<dbReference type="EMBL" id="JANRMS010000069">
    <property type="protein sequence ID" value="KAJ3547723.1"/>
    <property type="molecule type" value="Genomic_DNA"/>
</dbReference>
<accession>A0ACC1SWE8</accession>
<keyword evidence="2" id="KW-1185">Reference proteome</keyword>
<organism evidence="1 2">
    <name type="scientific">Fusarium decemcellulare</name>
    <dbReference type="NCBI Taxonomy" id="57161"/>
    <lineage>
        <taxon>Eukaryota</taxon>
        <taxon>Fungi</taxon>
        <taxon>Dikarya</taxon>
        <taxon>Ascomycota</taxon>
        <taxon>Pezizomycotina</taxon>
        <taxon>Sordariomycetes</taxon>
        <taxon>Hypocreomycetidae</taxon>
        <taxon>Hypocreales</taxon>
        <taxon>Nectriaceae</taxon>
        <taxon>Fusarium</taxon>
        <taxon>Fusarium decemcellulare species complex</taxon>
    </lineage>
</organism>
<comment type="caution">
    <text evidence="1">The sequence shown here is derived from an EMBL/GenBank/DDBJ whole genome shotgun (WGS) entry which is preliminary data.</text>
</comment>
<protein>
    <submittedName>
        <fullName evidence="1">Uncharacterized protein</fullName>
    </submittedName>
</protein>
<evidence type="ECO:0000313" key="2">
    <source>
        <dbReference type="Proteomes" id="UP001148629"/>
    </source>
</evidence>